<keyword evidence="1" id="KW-1133">Transmembrane helix</keyword>
<keyword evidence="1" id="KW-0472">Membrane</keyword>
<feature type="transmembrane region" description="Helical" evidence="1">
    <location>
        <begin position="7"/>
        <end position="24"/>
    </location>
</feature>
<keyword evidence="1" id="KW-0812">Transmembrane</keyword>
<sequence length="56" mass="6749">MRELLPYLFIILTFFAVLLNLFGLMQLIPIYVTLPILFLCIYFTLFSFTHRNKYRG</sequence>
<evidence type="ECO:0000313" key="3">
    <source>
        <dbReference type="Proteomes" id="UP000637359"/>
    </source>
</evidence>
<feature type="transmembrane region" description="Helical" evidence="1">
    <location>
        <begin position="30"/>
        <end position="48"/>
    </location>
</feature>
<evidence type="ECO:0008006" key="4">
    <source>
        <dbReference type="Google" id="ProtNLM"/>
    </source>
</evidence>
<protein>
    <recommendedName>
        <fullName evidence="4">Membrane protein YizD</fullName>
    </recommendedName>
</protein>
<dbReference type="RefSeq" id="WP_186871363.1">
    <property type="nucleotide sequence ID" value="NZ_JACOOL010000019.1"/>
</dbReference>
<evidence type="ECO:0000256" key="1">
    <source>
        <dbReference type="SAM" id="Phobius"/>
    </source>
</evidence>
<gene>
    <name evidence="2" type="ORF">H8S33_17965</name>
</gene>
<reference evidence="2" key="1">
    <citation type="submission" date="2020-08" db="EMBL/GenBank/DDBJ databases">
        <title>Genome public.</title>
        <authorList>
            <person name="Liu C."/>
            <person name="Sun Q."/>
        </authorList>
    </citation>
    <scope>NUCLEOTIDE SEQUENCE</scope>
    <source>
        <strain evidence="2">BX22</strain>
    </source>
</reference>
<proteinExistence type="predicted"/>
<dbReference type="Proteomes" id="UP000637359">
    <property type="component" value="Unassembled WGS sequence"/>
</dbReference>
<accession>A0A923RM22</accession>
<name>A0A923RM22_9BACI</name>
<keyword evidence="3" id="KW-1185">Reference proteome</keyword>
<dbReference type="EMBL" id="JACOOL010000019">
    <property type="protein sequence ID" value="MBC5638662.1"/>
    <property type="molecule type" value="Genomic_DNA"/>
</dbReference>
<evidence type="ECO:0000313" key="2">
    <source>
        <dbReference type="EMBL" id="MBC5638662.1"/>
    </source>
</evidence>
<comment type="caution">
    <text evidence="2">The sequence shown here is derived from an EMBL/GenBank/DDBJ whole genome shotgun (WGS) entry which is preliminary data.</text>
</comment>
<dbReference type="AlphaFoldDB" id="A0A923RM22"/>
<organism evidence="2 3">
    <name type="scientific">Ornithinibacillus hominis</name>
    <dbReference type="NCBI Taxonomy" id="2763055"/>
    <lineage>
        <taxon>Bacteria</taxon>
        <taxon>Bacillati</taxon>
        <taxon>Bacillota</taxon>
        <taxon>Bacilli</taxon>
        <taxon>Bacillales</taxon>
        <taxon>Bacillaceae</taxon>
        <taxon>Ornithinibacillus</taxon>
    </lineage>
</organism>